<dbReference type="Pfam" id="PF02770">
    <property type="entry name" value="Acyl-CoA_dh_M"/>
    <property type="match status" value="1"/>
</dbReference>
<comment type="similarity">
    <text evidence="2 6">Belongs to the acyl-CoA dehydrogenase family.</text>
</comment>
<keyword evidence="3 6" id="KW-0285">Flavoprotein</keyword>
<evidence type="ECO:0000256" key="3">
    <source>
        <dbReference type="ARBA" id="ARBA00022630"/>
    </source>
</evidence>
<dbReference type="SUPFAM" id="SSF56645">
    <property type="entry name" value="Acyl-CoA dehydrogenase NM domain-like"/>
    <property type="match status" value="1"/>
</dbReference>
<dbReference type="InterPro" id="IPR046373">
    <property type="entry name" value="Acyl-CoA_Oxase/DH_mid-dom_sf"/>
</dbReference>
<dbReference type="SUPFAM" id="SSF47203">
    <property type="entry name" value="Acyl-CoA dehydrogenase C-terminal domain-like"/>
    <property type="match status" value="1"/>
</dbReference>
<dbReference type="FunFam" id="2.40.110.10:FF:000011">
    <property type="entry name" value="Acyl-CoA dehydrogenase FadE34"/>
    <property type="match status" value="1"/>
</dbReference>
<dbReference type="GO" id="GO:0050660">
    <property type="term" value="F:flavin adenine dinucleotide binding"/>
    <property type="evidence" value="ECO:0007669"/>
    <property type="project" value="InterPro"/>
</dbReference>
<dbReference type="Gene3D" id="1.10.540.10">
    <property type="entry name" value="Acyl-CoA dehydrogenase/oxidase, N-terminal domain"/>
    <property type="match status" value="1"/>
</dbReference>
<dbReference type="PANTHER" id="PTHR43292:SF4">
    <property type="entry name" value="ACYL-COA DEHYDROGENASE FADE34"/>
    <property type="match status" value="1"/>
</dbReference>
<dbReference type="GO" id="GO:0003995">
    <property type="term" value="F:acyl-CoA dehydrogenase activity"/>
    <property type="evidence" value="ECO:0007669"/>
    <property type="project" value="InterPro"/>
</dbReference>
<proteinExistence type="inferred from homology"/>
<evidence type="ECO:0000313" key="11">
    <source>
        <dbReference type="Proteomes" id="UP000184440"/>
    </source>
</evidence>
<gene>
    <name evidence="10" type="ORF">SAMN05443668_103319</name>
</gene>
<evidence type="ECO:0000313" key="10">
    <source>
        <dbReference type="EMBL" id="SHN15997.1"/>
    </source>
</evidence>
<dbReference type="GO" id="GO:0005886">
    <property type="term" value="C:plasma membrane"/>
    <property type="evidence" value="ECO:0007669"/>
    <property type="project" value="TreeGrafter"/>
</dbReference>
<protein>
    <submittedName>
        <fullName evidence="10">Acyl-CoA dehydrogenase</fullName>
    </submittedName>
</protein>
<evidence type="ECO:0000256" key="6">
    <source>
        <dbReference type="RuleBase" id="RU362125"/>
    </source>
</evidence>
<evidence type="ECO:0000256" key="4">
    <source>
        <dbReference type="ARBA" id="ARBA00022827"/>
    </source>
</evidence>
<dbReference type="InterPro" id="IPR006091">
    <property type="entry name" value="Acyl-CoA_Oxase/DH_mid-dom"/>
</dbReference>
<dbReference type="Gene3D" id="2.40.110.10">
    <property type="entry name" value="Butyryl-CoA Dehydrogenase, subunit A, domain 2"/>
    <property type="match status" value="1"/>
</dbReference>
<keyword evidence="5 6" id="KW-0560">Oxidoreductase</keyword>
<dbReference type="InterPro" id="IPR036250">
    <property type="entry name" value="AcylCo_DH-like_C"/>
</dbReference>
<dbReference type="Gene3D" id="1.20.140.10">
    <property type="entry name" value="Butyryl-CoA Dehydrogenase, subunit A, domain 3"/>
    <property type="match status" value="1"/>
</dbReference>
<dbReference type="InterPro" id="IPR006089">
    <property type="entry name" value="Acyl-CoA_DH_CS"/>
</dbReference>
<dbReference type="InterPro" id="IPR009075">
    <property type="entry name" value="AcylCo_DH/oxidase_C"/>
</dbReference>
<evidence type="ECO:0000256" key="2">
    <source>
        <dbReference type="ARBA" id="ARBA00009347"/>
    </source>
</evidence>
<dbReference type="Pfam" id="PF00441">
    <property type="entry name" value="Acyl-CoA_dh_1"/>
    <property type="match status" value="1"/>
</dbReference>
<keyword evidence="4 6" id="KW-0274">FAD</keyword>
<evidence type="ECO:0000256" key="5">
    <source>
        <dbReference type="ARBA" id="ARBA00023002"/>
    </source>
</evidence>
<comment type="cofactor">
    <cofactor evidence="1 6">
        <name>FAD</name>
        <dbReference type="ChEBI" id="CHEBI:57692"/>
    </cofactor>
</comment>
<dbReference type="PROSITE" id="PS00072">
    <property type="entry name" value="ACYL_COA_DH_1"/>
    <property type="match status" value="1"/>
</dbReference>
<dbReference type="InterPro" id="IPR009100">
    <property type="entry name" value="AcylCoA_DH/oxidase_NM_dom_sf"/>
</dbReference>
<name>A0A1M7PG57_9ACTN</name>
<accession>A0A1M7PG57</accession>
<feature type="domain" description="Acyl-CoA dehydrogenase/oxidase N-terminal" evidence="9">
    <location>
        <begin position="19"/>
        <end position="128"/>
    </location>
</feature>
<feature type="domain" description="Acyl-CoA oxidase/dehydrogenase middle" evidence="8">
    <location>
        <begin position="132"/>
        <end position="224"/>
    </location>
</feature>
<evidence type="ECO:0000259" key="7">
    <source>
        <dbReference type="Pfam" id="PF00441"/>
    </source>
</evidence>
<sequence length="387" mass="41400">MRTVVSPPSDHMRSDVRDDDLAALRRDVRAFLSSAVFTPRCDSWMRGLDRTFTASVAAQGWIGMTWPRQYGGGGRSNLARLAVTEELLRAGAPVAAHWTADRQIGPVILRHGTERLRQEFLPAICRGEVVVCLGLSETEAGSDLAAVRTRAVPVPGGWSITGAKIWTTTAHLATHAYVLARTGPADARHEGLTEFLVDIDTPGITIRPILDLVGEHHFNEVFLADVFVPEGRVLGTVGEGWKQVTEQLAFERGGPERYLSTYPLLAALVGAVRRRPDRAATEQLGALTGRLAGLRALSTTLAAAIDAGRAPTREAAALKVLGTQFEKDVVEVGRYVLDVTGALEDPAIAALLSDAVTAVPAGSIRGGATDVLRTVLGRAERTGGTRR</sequence>
<evidence type="ECO:0000259" key="9">
    <source>
        <dbReference type="Pfam" id="PF02771"/>
    </source>
</evidence>
<dbReference type="InterPro" id="IPR052161">
    <property type="entry name" value="Mycobact_Acyl-CoA_DH"/>
</dbReference>
<dbReference type="InterPro" id="IPR037069">
    <property type="entry name" value="AcylCoA_DH/ox_N_sf"/>
</dbReference>
<dbReference type="Pfam" id="PF02771">
    <property type="entry name" value="Acyl-CoA_dh_N"/>
    <property type="match status" value="1"/>
</dbReference>
<keyword evidence="11" id="KW-1185">Reference proteome</keyword>
<dbReference type="InterPro" id="IPR013786">
    <property type="entry name" value="AcylCoA_DH/ox_N"/>
</dbReference>
<organism evidence="10 11">
    <name type="scientific">Cryptosporangium aurantiacum</name>
    <dbReference type="NCBI Taxonomy" id="134849"/>
    <lineage>
        <taxon>Bacteria</taxon>
        <taxon>Bacillati</taxon>
        <taxon>Actinomycetota</taxon>
        <taxon>Actinomycetes</taxon>
        <taxon>Cryptosporangiales</taxon>
        <taxon>Cryptosporangiaceae</taxon>
        <taxon>Cryptosporangium</taxon>
    </lineage>
</organism>
<dbReference type="STRING" id="134849.SAMN05443668_103319"/>
<dbReference type="PANTHER" id="PTHR43292">
    <property type="entry name" value="ACYL-COA DEHYDROGENASE"/>
    <property type="match status" value="1"/>
</dbReference>
<feature type="domain" description="Acyl-CoA dehydrogenase/oxidase C-terminal" evidence="7">
    <location>
        <begin position="239"/>
        <end position="379"/>
    </location>
</feature>
<evidence type="ECO:0000256" key="1">
    <source>
        <dbReference type="ARBA" id="ARBA00001974"/>
    </source>
</evidence>
<reference evidence="10 11" key="1">
    <citation type="submission" date="2016-11" db="EMBL/GenBank/DDBJ databases">
        <authorList>
            <person name="Jaros S."/>
            <person name="Januszkiewicz K."/>
            <person name="Wedrychowicz H."/>
        </authorList>
    </citation>
    <scope>NUCLEOTIDE SEQUENCE [LARGE SCALE GENOMIC DNA]</scope>
    <source>
        <strain evidence="10 11">DSM 46144</strain>
    </source>
</reference>
<evidence type="ECO:0000259" key="8">
    <source>
        <dbReference type="Pfam" id="PF02770"/>
    </source>
</evidence>
<dbReference type="EMBL" id="FRCS01000003">
    <property type="protein sequence ID" value="SHN15997.1"/>
    <property type="molecule type" value="Genomic_DNA"/>
</dbReference>
<dbReference type="AlphaFoldDB" id="A0A1M7PG57"/>
<dbReference type="Proteomes" id="UP000184440">
    <property type="component" value="Unassembled WGS sequence"/>
</dbReference>